<name>A0A0G4FUM3_VITBC</name>
<protein>
    <submittedName>
        <fullName evidence="1">Uncharacterized protein</fullName>
    </submittedName>
</protein>
<keyword evidence="2" id="KW-1185">Reference proteome</keyword>
<dbReference type="InParanoid" id="A0A0G4FUM3"/>
<dbReference type="OrthoDB" id="360604at2759"/>
<dbReference type="AlphaFoldDB" id="A0A0G4FUM3"/>
<dbReference type="VEuPathDB" id="CryptoDB:Vbra_21725"/>
<proteinExistence type="predicted"/>
<evidence type="ECO:0000313" key="1">
    <source>
        <dbReference type="EMBL" id="CEM18648.1"/>
    </source>
</evidence>
<dbReference type="EMBL" id="CDMY01000505">
    <property type="protein sequence ID" value="CEM18648.1"/>
    <property type="molecule type" value="Genomic_DNA"/>
</dbReference>
<dbReference type="Proteomes" id="UP000041254">
    <property type="component" value="Unassembled WGS sequence"/>
</dbReference>
<accession>A0A0G4FUM3</accession>
<evidence type="ECO:0000313" key="2">
    <source>
        <dbReference type="Proteomes" id="UP000041254"/>
    </source>
</evidence>
<sequence length="171" mass="20282">MRVYHRPHRFKAAVKANIDHVPAFSDDGGVRESWPPKERTDVDKNFGMFKRHLFVFNRRLETGRKRESVLCIANRGVPLYLKYKNQSVPCEPKPPGYARMTPDEQKEWRQQAAEHQLIRRRGARVRGEGRGDEEFNHNYSPVVMLSRVEFEALMDKMKWIRAQLSEYQKRL</sequence>
<reference evidence="1 2" key="1">
    <citation type="submission" date="2014-11" db="EMBL/GenBank/DDBJ databases">
        <authorList>
            <person name="Zhu J."/>
            <person name="Qi W."/>
            <person name="Song R."/>
        </authorList>
    </citation>
    <scope>NUCLEOTIDE SEQUENCE [LARGE SCALE GENOMIC DNA]</scope>
</reference>
<gene>
    <name evidence="1" type="ORF">Vbra_21725</name>
</gene>
<organism evidence="1 2">
    <name type="scientific">Vitrella brassicaformis (strain CCMP3155)</name>
    <dbReference type="NCBI Taxonomy" id="1169540"/>
    <lineage>
        <taxon>Eukaryota</taxon>
        <taxon>Sar</taxon>
        <taxon>Alveolata</taxon>
        <taxon>Colpodellida</taxon>
        <taxon>Vitrellaceae</taxon>
        <taxon>Vitrella</taxon>
    </lineage>
</organism>